<sequence>MKSLLNSLFYAYSGWNSSPPLPSESFRSGSASGGGGGSSSSPHLIDDTDRQQGYIMEHGDDTLRVARPFLGYAKKVLIQNKGKLVTTEPQPPDSISMQIPTGLPNTKFKIISPAPLPRCKPPETVFASPSHQTYGAPNQLAITDQTVEETTQRHLPSIFHLPAVARHQHCMPQHTTIGYHLTVICMLIMYASHQ</sequence>
<keyword evidence="3" id="KW-1185">Reference proteome</keyword>
<feature type="region of interest" description="Disordered" evidence="1">
    <location>
        <begin position="19"/>
        <end position="46"/>
    </location>
</feature>
<organism evidence="2 3">
    <name type="scientific">Citrus unshiu</name>
    <name type="common">Satsuma mandarin</name>
    <name type="synonym">Citrus nobilis var. unshiu</name>
    <dbReference type="NCBI Taxonomy" id="55188"/>
    <lineage>
        <taxon>Eukaryota</taxon>
        <taxon>Viridiplantae</taxon>
        <taxon>Streptophyta</taxon>
        <taxon>Embryophyta</taxon>
        <taxon>Tracheophyta</taxon>
        <taxon>Spermatophyta</taxon>
        <taxon>Magnoliopsida</taxon>
        <taxon>eudicotyledons</taxon>
        <taxon>Gunneridae</taxon>
        <taxon>Pentapetalae</taxon>
        <taxon>rosids</taxon>
        <taxon>malvids</taxon>
        <taxon>Sapindales</taxon>
        <taxon>Rutaceae</taxon>
        <taxon>Aurantioideae</taxon>
        <taxon>Citrus</taxon>
    </lineage>
</organism>
<evidence type="ECO:0000313" key="2">
    <source>
        <dbReference type="EMBL" id="GAY33874.1"/>
    </source>
</evidence>
<dbReference type="AlphaFoldDB" id="A0A2H5N0U0"/>
<proteinExistence type="predicted"/>
<evidence type="ECO:0000313" key="3">
    <source>
        <dbReference type="Proteomes" id="UP000236630"/>
    </source>
</evidence>
<name>A0A2H5N0U0_CITUN</name>
<accession>A0A2H5N0U0</accession>
<dbReference type="Proteomes" id="UP000236630">
    <property type="component" value="Unassembled WGS sequence"/>
</dbReference>
<protein>
    <submittedName>
        <fullName evidence="2">Uncharacterized protein</fullName>
    </submittedName>
</protein>
<reference evidence="2 3" key="1">
    <citation type="journal article" date="2017" name="Front. Genet.">
        <title>Draft sequencing of the heterozygous diploid genome of Satsuma (Citrus unshiu Marc.) using a hybrid assembly approach.</title>
        <authorList>
            <person name="Shimizu T."/>
            <person name="Tanizawa Y."/>
            <person name="Mochizuki T."/>
            <person name="Nagasaki H."/>
            <person name="Yoshioka T."/>
            <person name="Toyoda A."/>
            <person name="Fujiyama A."/>
            <person name="Kaminuma E."/>
            <person name="Nakamura Y."/>
        </authorList>
    </citation>
    <scope>NUCLEOTIDE SEQUENCE [LARGE SCALE GENOMIC DNA]</scope>
    <source>
        <strain evidence="3">cv. Miyagawa wase</strain>
    </source>
</reference>
<evidence type="ECO:0000256" key="1">
    <source>
        <dbReference type="SAM" id="MobiDB-lite"/>
    </source>
</evidence>
<dbReference type="EMBL" id="BDQV01001625">
    <property type="protein sequence ID" value="GAY33874.1"/>
    <property type="molecule type" value="Genomic_DNA"/>
</dbReference>
<gene>
    <name evidence="2" type="ORF">CUMW_276180</name>
</gene>
<feature type="non-terminal residue" evidence="2">
    <location>
        <position position="194"/>
    </location>
</feature>
<comment type="caution">
    <text evidence="2">The sequence shown here is derived from an EMBL/GenBank/DDBJ whole genome shotgun (WGS) entry which is preliminary data.</text>
</comment>